<reference evidence="1 2" key="1">
    <citation type="submission" date="2019-09" db="EMBL/GenBank/DDBJ databases">
        <title>Genome sequence and assembly of Adhaeribacter sp.</title>
        <authorList>
            <person name="Chhetri G."/>
        </authorList>
    </citation>
    <scope>NUCLEOTIDE SEQUENCE [LARGE SCALE GENOMIC DNA]</scope>
    <source>
        <strain evidence="1 2">DK36</strain>
    </source>
</reference>
<evidence type="ECO:0000313" key="1">
    <source>
        <dbReference type="EMBL" id="KAA5539986.1"/>
    </source>
</evidence>
<dbReference type="RefSeq" id="WP_150092694.1">
    <property type="nucleotide sequence ID" value="NZ_VWSF01000029.1"/>
</dbReference>
<dbReference type="Proteomes" id="UP000323426">
    <property type="component" value="Unassembled WGS sequence"/>
</dbReference>
<evidence type="ECO:0000313" key="2">
    <source>
        <dbReference type="Proteomes" id="UP000323426"/>
    </source>
</evidence>
<protein>
    <submittedName>
        <fullName evidence="1">Uncharacterized protein</fullName>
    </submittedName>
</protein>
<sequence length="134" mass="15982">MMKDFAIEYSSSWQDNPMAYWVHIEQDNQHWHEAEHFIPPAPERDLRGLYKIYKVKIDGFTFKFSSLEQLEHCIEILSMGSLPITSELCKKRPGNEEANEHWLCTLPSQVKSRRYRQKAVKYLRKVRGELINNR</sequence>
<comment type="caution">
    <text evidence="1">The sequence shown here is derived from an EMBL/GenBank/DDBJ whole genome shotgun (WGS) entry which is preliminary data.</text>
</comment>
<keyword evidence="2" id="KW-1185">Reference proteome</keyword>
<dbReference type="EMBL" id="VWSF01000029">
    <property type="protein sequence ID" value="KAA5539986.1"/>
    <property type="molecule type" value="Genomic_DNA"/>
</dbReference>
<gene>
    <name evidence="1" type="ORF">F0145_23655</name>
</gene>
<proteinExistence type="predicted"/>
<dbReference type="AlphaFoldDB" id="A0A5M6CYN0"/>
<organism evidence="1 2">
    <name type="scientific">Adhaeribacter rhizoryzae</name>
    <dbReference type="NCBI Taxonomy" id="2607907"/>
    <lineage>
        <taxon>Bacteria</taxon>
        <taxon>Pseudomonadati</taxon>
        <taxon>Bacteroidota</taxon>
        <taxon>Cytophagia</taxon>
        <taxon>Cytophagales</taxon>
        <taxon>Hymenobacteraceae</taxon>
        <taxon>Adhaeribacter</taxon>
    </lineage>
</organism>
<name>A0A5M6CYN0_9BACT</name>
<accession>A0A5M6CYN0</accession>